<feature type="non-terminal residue" evidence="1">
    <location>
        <position position="26"/>
    </location>
</feature>
<sequence>MAVTKLESKNFPIYFYGLGATNYMLS</sequence>
<accession>A0A382U2V1</accession>
<dbReference type="AlphaFoldDB" id="A0A382U2V1"/>
<proteinExistence type="predicted"/>
<name>A0A382U2V1_9ZZZZ</name>
<evidence type="ECO:0000313" key="1">
    <source>
        <dbReference type="EMBL" id="SVD28646.1"/>
    </source>
</evidence>
<dbReference type="EMBL" id="UINC01141104">
    <property type="protein sequence ID" value="SVD28646.1"/>
    <property type="molecule type" value="Genomic_DNA"/>
</dbReference>
<organism evidence="1">
    <name type="scientific">marine metagenome</name>
    <dbReference type="NCBI Taxonomy" id="408172"/>
    <lineage>
        <taxon>unclassified sequences</taxon>
        <taxon>metagenomes</taxon>
        <taxon>ecological metagenomes</taxon>
    </lineage>
</organism>
<reference evidence="1" key="1">
    <citation type="submission" date="2018-05" db="EMBL/GenBank/DDBJ databases">
        <authorList>
            <person name="Lanie J.A."/>
            <person name="Ng W.-L."/>
            <person name="Kazmierczak K.M."/>
            <person name="Andrzejewski T.M."/>
            <person name="Davidsen T.M."/>
            <person name="Wayne K.J."/>
            <person name="Tettelin H."/>
            <person name="Glass J.I."/>
            <person name="Rusch D."/>
            <person name="Podicherti R."/>
            <person name="Tsui H.-C.T."/>
            <person name="Winkler M.E."/>
        </authorList>
    </citation>
    <scope>NUCLEOTIDE SEQUENCE</scope>
</reference>
<gene>
    <name evidence="1" type="ORF">METZ01_LOCUS381500</name>
</gene>
<protein>
    <submittedName>
        <fullName evidence="1">Uncharacterized protein</fullName>
    </submittedName>
</protein>